<dbReference type="AlphaFoldDB" id="A0AAD4Q101"/>
<keyword evidence="1" id="KW-0812">Transmembrane</keyword>
<dbReference type="GeneID" id="70245662"/>
<sequence length="114" mass="13052">MCDACAPIVVQYYFGFTLSIMKLFLICPSFARVVGFISMLAQNLPRRKTDKASFWLGPCQHLPFLKQLAINILYSRHVAGTNRNSEVTPTLLRCQCVWKEIGVRKRHEDVCCKV</sequence>
<evidence type="ECO:0000256" key="1">
    <source>
        <dbReference type="SAM" id="Phobius"/>
    </source>
</evidence>
<dbReference type="Proteomes" id="UP001201262">
    <property type="component" value="Unassembled WGS sequence"/>
</dbReference>
<evidence type="ECO:0000313" key="3">
    <source>
        <dbReference type="Proteomes" id="UP001201262"/>
    </source>
</evidence>
<keyword evidence="3" id="KW-1185">Reference proteome</keyword>
<gene>
    <name evidence="2" type="ORF">BGW36DRAFT_371475</name>
</gene>
<proteinExistence type="predicted"/>
<dbReference type="RefSeq" id="XP_046075125.1">
    <property type="nucleotide sequence ID" value="XM_046215375.1"/>
</dbReference>
<feature type="transmembrane region" description="Helical" evidence="1">
    <location>
        <begin position="20"/>
        <end position="41"/>
    </location>
</feature>
<reference evidence="2" key="1">
    <citation type="submission" date="2021-12" db="EMBL/GenBank/DDBJ databases">
        <title>Convergent genome expansion in fungi linked to evolution of root-endophyte symbiosis.</title>
        <authorList>
            <consortium name="DOE Joint Genome Institute"/>
            <person name="Ke Y.-H."/>
            <person name="Bonito G."/>
            <person name="Liao H.-L."/>
            <person name="Looney B."/>
            <person name="Rojas-Flechas A."/>
            <person name="Nash J."/>
            <person name="Hameed K."/>
            <person name="Schadt C."/>
            <person name="Martin F."/>
            <person name="Crous P.W."/>
            <person name="Miettinen O."/>
            <person name="Magnuson J.K."/>
            <person name="Labbe J."/>
            <person name="Jacobson D."/>
            <person name="Doktycz M.J."/>
            <person name="Veneault-Fourrey C."/>
            <person name="Kuo A."/>
            <person name="Mondo S."/>
            <person name="Calhoun S."/>
            <person name="Riley R."/>
            <person name="Ohm R."/>
            <person name="LaButti K."/>
            <person name="Andreopoulos B."/>
            <person name="Pangilinan J."/>
            <person name="Nolan M."/>
            <person name="Tritt A."/>
            <person name="Clum A."/>
            <person name="Lipzen A."/>
            <person name="Daum C."/>
            <person name="Barry K."/>
            <person name="Grigoriev I.V."/>
            <person name="Vilgalys R."/>
        </authorList>
    </citation>
    <scope>NUCLEOTIDE SEQUENCE</scope>
    <source>
        <strain evidence="2">PMI_201</strain>
    </source>
</reference>
<name>A0AAD4Q101_9EURO</name>
<keyword evidence="1" id="KW-0472">Membrane</keyword>
<organism evidence="2 3">
    <name type="scientific">Talaromyces proteolyticus</name>
    <dbReference type="NCBI Taxonomy" id="1131652"/>
    <lineage>
        <taxon>Eukaryota</taxon>
        <taxon>Fungi</taxon>
        <taxon>Dikarya</taxon>
        <taxon>Ascomycota</taxon>
        <taxon>Pezizomycotina</taxon>
        <taxon>Eurotiomycetes</taxon>
        <taxon>Eurotiomycetidae</taxon>
        <taxon>Eurotiales</taxon>
        <taxon>Trichocomaceae</taxon>
        <taxon>Talaromyces</taxon>
        <taxon>Talaromyces sect. Bacilispori</taxon>
    </lineage>
</organism>
<keyword evidence="1" id="KW-1133">Transmembrane helix</keyword>
<dbReference type="EMBL" id="JAJTJA010000003">
    <property type="protein sequence ID" value="KAH8701749.1"/>
    <property type="molecule type" value="Genomic_DNA"/>
</dbReference>
<accession>A0AAD4Q101</accession>
<evidence type="ECO:0000313" key="2">
    <source>
        <dbReference type="EMBL" id="KAH8701749.1"/>
    </source>
</evidence>
<protein>
    <submittedName>
        <fullName evidence="2">Uncharacterized protein</fullName>
    </submittedName>
</protein>
<comment type="caution">
    <text evidence="2">The sequence shown here is derived from an EMBL/GenBank/DDBJ whole genome shotgun (WGS) entry which is preliminary data.</text>
</comment>